<dbReference type="SMART" id="SM00369">
    <property type="entry name" value="LRR_TYP"/>
    <property type="match status" value="12"/>
</dbReference>
<keyword evidence="2" id="KW-0732">Signal</keyword>
<dbReference type="GeneTree" id="ENSGT00940000163875"/>
<evidence type="ECO:0000313" key="5">
    <source>
        <dbReference type="Proteomes" id="UP000007303"/>
    </source>
</evidence>
<dbReference type="SMART" id="SM00364">
    <property type="entry name" value="LRR_BAC"/>
    <property type="match status" value="5"/>
</dbReference>
<dbReference type="Proteomes" id="UP000007303">
    <property type="component" value="Unassembled WGS sequence"/>
</dbReference>
<reference evidence="4" key="2">
    <citation type="submission" date="2025-08" db="UniProtKB">
        <authorList>
            <consortium name="Ensembl"/>
        </authorList>
    </citation>
    <scope>IDENTIFICATION</scope>
</reference>
<dbReference type="STRING" id="99883.ENSTNIP00000000833"/>
<dbReference type="SUPFAM" id="SSF52058">
    <property type="entry name" value="L domain-like"/>
    <property type="match status" value="2"/>
</dbReference>
<dbReference type="OMA" id="CIRRQKF"/>
<dbReference type="PANTHER" id="PTHR24366">
    <property type="entry name" value="IG(IMMUNOGLOBULIN) AND LRR(LEUCINE RICH REPEAT) DOMAINS"/>
    <property type="match status" value="1"/>
</dbReference>
<dbReference type="PANTHER" id="PTHR24366:SF161">
    <property type="entry name" value="TIR DOMAIN-CONTAINING PROTEIN"/>
    <property type="match status" value="1"/>
</dbReference>
<dbReference type="Pfam" id="PF00560">
    <property type="entry name" value="LRR_1"/>
    <property type="match status" value="1"/>
</dbReference>
<sequence>QTDAFCGDLNLRAAPPNLPRHIHMLDLSHNQVQNLSQETLAYRTGFRHLNLQANQIHFIQPGLFRDMADLKVLDLSSNSITRVAENTFSGSSALTRISLHNNVILEIEDGAFDSLAHLTELDLSKNSIACIADFNLCNLKVLNLSKNSLELFQSARSAELYKLLSLDLSENKMSHFPLLPQTNILEHLDVSRNRIQSVNVTDGPETRSKAILTHLKFLDLSFNQLRSLPESFFYCMLSLKVLKVSNNCISSFSSLTFGRNTLRSLEELLLQGNHLATVDHQIFQGLPNLKHLQLQQNNLEICAWGPSHQEPTDCVSFTSISSLKFLNLSENSLQTLPANAFAATPLSSLDLSQNLGLDMDERSLAGLENSLVHLQLRENNISRLKADLSSLRSLKHIDLSTNQLTSLPAWNQESSIESLNLQNNNLVTLDYSTMLTLERSL</sequence>
<dbReference type="InterPro" id="IPR003591">
    <property type="entry name" value="Leu-rich_rpt_typical-subtyp"/>
</dbReference>
<evidence type="ECO:0000256" key="3">
    <source>
        <dbReference type="ARBA" id="ARBA00022737"/>
    </source>
</evidence>
<keyword evidence="1" id="KW-0433">Leucine-rich repeat</keyword>
<dbReference type="FunCoup" id="H3BXX0">
    <property type="interactions" value="156"/>
</dbReference>
<protein>
    <submittedName>
        <fullName evidence="4">Leucine rich repeat containing 32</fullName>
    </submittedName>
</protein>
<evidence type="ECO:0000313" key="4">
    <source>
        <dbReference type="Ensembl" id="ENSTNIP00000000833.1"/>
    </source>
</evidence>
<dbReference type="PRINTS" id="PR00019">
    <property type="entry name" value="LEURICHRPT"/>
</dbReference>
<evidence type="ECO:0000256" key="2">
    <source>
        <dbReference type="ARBA" id="ARBA00022729"/>
    </source>
</evidence>
<dbReference type="PROSITE" id="PS51450">
    <property type="entry name" value="LRR"/>
    <property type="match status" value="6"/>
</dbReference>
<keyword evidence="5" id="KW-1185">Reference proteome</keyword>
<keyword evidence="3" id="KW-0677">Repeat</keyword>
<name>H3BXX0_TETNG</name>
<dbReference type="FunFam" id="3.80.10.10:FF:001164">
    <property type="entry name" value="GH01279p"/>
    <property type="match status" value="1"/>
</dbReference>
<dbReference type="InParanoid" id="H3BXX0"/>
<dbReference type="AlphaFoldDB" id="H3BXX0"/>
<dbReference type="InterPro" id="IPR001611">
    <property type="entry name" value="Leu-rich_rpt"/>
</dbReference>
<dbReference type="Pfam" id="PF13516">
    <property type="entry name" value="LRR_6"/>
    <property type="match status" value="1"/>
</dbReference>
<organism evidence="4 5">
    <name type="scientific">Tetraodon nigroviridis</name>
    <name type="common">Spotted green pufferfish</name>
    <name type="synonym">Chelonodon nigroviridis</name>
    <dbReference type="NCBI Taxonomy" id="99883"/>
    <lineage>
        <taxon>Eukaryota</taxon>
        <taxon>Metazoa</taxon>
        <taxon>Chordata</taxon>
        <taxon>Craniata</taxon>
        <taxon>Vertebrata</taxon>
        <taxon>Euteleostomi</taxon>
        <taxon>Actinopterygii</taxon>
        <taxon>Neopterygii</taxon>
        <taxon>Teleostei</taxon>
        <taxon>Neoteleostei</taxon>
        <taxon>Acanthomorphata</taxon>
        <taxon>Eupercaria</taxon>
        <taxon>Tetraodontiformes</taxon>
        <taxon>Tetradontoidea</taxon>
        <taxon>Tetraodontidae</taxon>
        <taxon>Tetraodon</taxon>
    </lineage>
</organism>
<dbReference type="Pfam" id="PF13855">
    <property type="entry name" value="LRR_8"/>
    <property type="match status" value="4"/>
</dbReference>
<dbReference type="GO" id="GO:0030168">
    <property type="term" value="P:platelet activation"/>
    <property type="evidence" value="ECO:0007669"/>
    <property type="project" value="Ensembl"/>
</dbReference>
<accession>H3BXX0</accession>
<dbReference type="InterPro" id="IPR032675">
    <property type="entry name" value="LRR_dom_sf"/>
</dbReference>
<dbReference type="Gene3D" id="3.80.10.10">
    <property type="entry name" value="Ribonuclease Inhibitor"/>
    <property type="match status" value="5"/>
</dbReference>
<dbReference type="Ensembl" id="ENSTNIT00000003010.1">
    <property type="protein sequence ID" value="ENSTNIP00000000833.1"/>
    <property type="gene ID" value="ENSTNIG00000000439.1"/>
</dbReference>
<proteinExistence type="predicted"/>
<reference evidence="5" key="1">
    <citation type="journal article" date="2004" name="Nature">
        <title>Genome duplication in the teleost fish Tetraodon nigroviridis reveals the early vertebrate proto-karyotype.</title>
        <authorList>
            <person name="Jaillon O."/>
            <person name="Aury J.-M."/>
            <person name="Brunet F."/>
            <person name="Petit J.-L."/>
            <person name="Stange-Thomann N."/>
            <person name="Mauceli E."/>
            <person name="Bouneau L."/>
            <person name="Fischer C."/>
            <person name="Ozouf-Costaz C."/>
            <person name="Bernot A."/>
            <person name="Nicaud S."/>
            <person name="Jaffe D."/>
            <person name="Fisher S."/>
            <person name="Lutfalla G."/>
            <person name="Dossat C."/>
            <person name="Segurens B."/>
            <person name="Dasilva C."/>
            <person name="Salanoubat M."/>
            <person name="Levy M."/>
            <person name="Boudet N."/>
            <person name="Castellano S."/>
            <person name="Anthouard V."/>
            <person name="Jubin C."/>
            <person name="Castelli V."/>
            <person name="Katinka M."/>
            <person name="Vacherie B."/>
            <person name="Biemont C."/>
            <person name="Skalli Z."/>
            <person name="Cattolico L."/>
            <person name="Poulain J."/>
            <person name="De Berardinis V."/>
            <person name="Cruaud C."/>
            <person name="Duprat S."/>
            <person name="Brottier P."/>
            <person name="Coutanceau J.-P."/>
            <person name="Gouzy J."/>
            <person name="Parra G."/>
            <person name="Lardier G."/>
            <person name="Chapple C."/>
            <person name="McKernan K.J."/>
            <person name="McEwan P."/>
            <person name="Bosak S."/>
            <person name="Kellis M."/>
            <person name="Volff J.-N."/>
            <person name="Guigo R."/>
            <person name="Zody M.C."/>
            <person name="Mesirov J."/>
            <person name="Lindblad-Toh K."/>
            <person name="Birren B."/>
            <person name="Nusbaum C."/>
            <person name="Kahn D."/>
            <person name="Robinson-Rechavi M."/>
            <person name="Laudet V."/>
            <person name="Schachter V."/>
            <person name="Quetier F."/>
            <person name="Saurin W."/>
            <person name="Scarpelli C."/>
            <person name="Wincker P."/>
            <person name="Lander E.S."/>
            <person name="Weissenbach J."/>
            <person name="Roest Crollius H."/>
        </authorList>
    </citation>
    <scope>NUCLEOTIDE SEQUENCE [LARGE SCALE GENOMIC DNA]</scope>
</reference>
<reference evidence="4" key="3">
    <citation type="submission" date="2025-09" db="UniProtKB">
        <authorList>
            <consortium name="Ensembl"/>
        </authorList>
    </citation>
    <scope>IDENTIFICATION</scope>
</reference>
<dbReference type="HOGENOM" id="CLU_024194_1_0_1"/>
<dbReference type="SMART" id="SM00365">
    <property type="entry name" value="LRR_SD22"/>
    <property type="match status" value="7"/>
</dbReference>
<evidence type="ECO:0000256" key="1">
    <source>
        <dbReference type="ARBA" id="ARBA00022614"/>
    </source>
</evidence>